<comment type="caution">
    <text evidence="8">The sequence shown here is derived from an EMBL/GenBank/DDBJ whole genome shotgun (WGS) entry which is preliminary data.</text>
</comment>
<keyword evidence="2" id="KW-0813">Transport</keyword>
<dbReference type="SUPFAM" id="SSF103473">
    <property type="entry name" value="MFS general substrate transporter"/>
    <property type="match status" value="1"/>
</dbReference>
<dbReference type="CDD" id="cd17330">
    <property type="entry name" value="MFS_SLC46_TetA_like"/>
    <property type="match status" value="1"/>
</dbReference>
<evidence type="ECO:0000256" key="1">
    <source>
        <dbReference type="ARBA" id="ARBA00004141"/>
    </source>
</evidence>
<accession>A0A9N9B8M0</accession>
<keyword evidence="9" id="KW-1185">Reference proteome</keyword>
<keyword evidence="4 7" id="KW-1133">Transmembrane helix</keyword>
<feature type="compositionally biased region" description="Low complexity" evidence="6">
    <location>
        <begin position="13"/>
        <end position="22"/>
    </location>
</feature>
<feature type="transmembrane region" description="Helical" evidence="7">
    <location>
        <begin position="330"/>
        <end position="349"/>
    </location>
</feature>
<evidence type="ECO:0000256" key="7">
    <source>
        <dbReference type="SAM" id="Phobius"/>
    </source>
</evidence>
<evidence type="ECO:0000313" key="9">
    <source>
        <dbReference type="Proteomes" id="UP000789831"/>
    </source>
</evidence>
<evidence type="ECO:0000256" key="3">
    <source>
        <dbReference type="ARBA" id="ARBA00022692"/>
    </source>
</evidence>
<dbReference type="GO" id="GO:0016020">
    <property type="term" value="C:membrane"/>
    <property type="evidence" value="ECO:0007669"/>
    <property type="project" value="UniProtKB-SubCell"/>
</dbReference>
<dbReference type="Proteomes" id="UP000789831">
    <property type="component" value="Unassembled WGS sequence"/>
</dbReference>
<evidence type="ECO:0000256" key="4">
    <source>
        <dbReference type="ARBA" id="ARBA00022989"/>
    </source>
</evidence>
<proteinExistence type="predicted"/>
<dbReference type="InterPro" id="IPR036259">
    <property type="entry name" value="MFS_trans_sf"/>
</dbReference>
<dbReference type="GO" id="GO:0022857">
    <property type="term" value="F:transmembrane transporter activity"/>
    <property type="evidence" value="ECO:0007669"/>
    <property type="project" value="InterPro"/>
</dbReference>
<feature type="transmembrane region" description="Helical" evidence="7">
    <location>
        <begin position="67"/>
        <end position="88"/>
    </location>
</feature>
<organism evidence="8 9">
    <name type="scientific">Ambispora gerdemannii</name>
    <dbReference type="NCBI Taxonomy" id="144530"/>
    <lineage>
        <taxon>Eukaryota</taxon>
        <taxon>Fungi</taxon>
        <taxon>Fungi incertae sedis</taxon>
        <taxon>Mucoromycota</taxon>
        <taxon>Glomeromycotina</taxon>
        <taxon>Glomeromycetes</taxon>
        <taxon>Archaeosporales</taxon>
        <taxon>Ambisporaceae</taxon>
        <taxon>Ambispora</taxon>
    </lineage>
</organism>
<reference evidence="8" key="1">
    <citation type="submission" date="2021-06" db="EMBL/GenBank/DDBJ databases">
        <authorList>
            <person name="Kallberg Y."/>
            <person name="Tangrot J."/>
            <person name="Rosling A."/>
        </authorList>
    </citation>
    <scope>NUCLEOTIDE SEQUENCE</scope>
    <source>
        <strain evidence="8">MT106</strain>
    </source>
</reference>
<gene>
    <name evidence="8" type="ORF">AGERDE_LOCUS6981</name>
</gene>
<keyword evidence="5 7" id="KW-0472">Membrane</keyword>
<dbReference type="Pfam" id="PF07690">
    <property type="entry name" value="MFS_1"/>
    <property type="match status" value="1"/>
</dbReference>
<feature type="transmembrane region" description="Helical" evidence="7">
    <location>
        <begin position="199"/>
        <end position="221"/>
    </location>
</feature>
<feature type="transmembrane region" description="Helical" evidence="7">
    <location>
        <begin position="100"/>
        <end position="125"/>
    </location>
</feature>
<dbReference type="OrthoDB" id="419616at2759"/>
<feature type="region of interest" description="Disordered" evidence="6">
    <location>
        <begin position="1"/>
        <end position="58"/>
    </location>
</feature>
<feature type="region of interest" description="Disordered" evidence="6">
    <location>
        <begin position="229"/>
        <end position="274"/>
    </location>
</feature>
<feature type="transmembrane region" description="Helical" evidence="7">
    <location>
        <begin position="452"/>
        <end position="480"/>
    </location>
</feature>
<dbReference type="EMBL" id="CAJVPL010001181">
    <property type="protein sequence ID" value="CAG8557408.1"/>
    <property type="molecule type" value="Genomic_DNA"/>
</dbReference>
<feature type="transmembrane region" description="Helical" evidence="7">
    <location>
        <begin position="501"/>
        <end position="518"/>
    </location>
</feature>
<feature type="transmembrane region" description="Helical" evidence="7">
    <location>
        <begin position="404"/>
        <end position="422"/>
    </location>
</feature>
<keyword evidence="3 7" id="KW-0812">Transmembrane</keyword>
<evidence type="ECO:0000313" key="8">
    <source>
        <dbReference type="EMBL" id="CAG8557408.1"/>
    </source>
</evidence>
<name>A0A9N9B8M0_9GLOM</name>
<protein>
    <submittedName>
        <fullName evidence="8">1998_t:CDS:1</fullName>
    </submittedName>
</protein>
<sequence length="734" mass="81570">MENISESTRKNSNDSNFPSPSSKEPYNPKAYKPSHSLAPQDNPDEDLEIGEGGNKKGGSVETTPLPMFPLFVLTSSFFFAQFCCAIFWGYMSDKFGRRPILLLGLLGNIITCVSFGTSKTLWWAIGSRSLNGALNGNVGVAKSMLGEITDSTNKASAFSLFGLTWGLGCIRPTIGGYLSHPADHFPSIFGNEFWRYYPYLLPCLVASSVSVTGLVVGYFMLLESHIPNQKSEHKPESEPLLNKKHNNRSGDVESSSSSYGTINPLSGKIDGRQDHNETDCDNLMNKSIVGKCSGETCITDNNSTLSKKSDDSSIVTPTDNRKFRRILRDISPAIPPLISYGMLAFLIIFDEVYTIFAVTQVSDGGLGYRAQDLALSLAIMGFLTLICQFVIYPPLVRRVDPMQMFHIAWFLCIPVYMTFPLINTLKRSLNCYFESEKGVIVCPDQGDLTSERIVWCVLLGTLALRFLSNVILFTSITIAISNTVSREVLGTVNGIGQTTASLARAIGPALGGILWAWSLNNNLKFPFDRHFVFIVMSIIAFIGWLQSYKIARGNGRIIFNARVVVLLRTNDSKHPTVDESIARTMPAAERSTTRLHKGIAPVSKLAKMSGRTCVMINYTSDNIAVSSSPIEVNNYRFCSPGTSTKTAYNRILSLVFTKFYGGVELIVHYRYTISGIFWGMTLREVKSYSQKEVKKSYLQKEVKKGEKELFAERGEKRHYLTIRVNITDHFIMTT</sequence>
<dbReference type="InterPro" id="IPR011701">
    <property type="entry name" value="MFS"/>
</dbReference>
<feature type="transmembrane region" description="Helical" evidence="7">
    <location>
        <begin position="373"/>
        <end position="392"/>
    </location>
</feature>
<evidence type="ECO:0000256" key="6">
    <source>
        <dbReference type="SAM" id="MobiDB-lite"/>
    </source>
</evidence>
<dbReference type="AlphaFoldDB" id="A0A9N9B8M0"/>
<dbReference type="Gene3D" id="1.20.1250.20">
    <property type="entry name" value="MFS general substrate transporter like domains"/>
    <property type="match status" value="1"/>
</dbReference>
<evidence type="ECO:0000256" key="2">
    <source>
        <dbReference type="ARBA" id="ARBA00022448"/>
    </source>
</evidence>
<dbReference type="PANTHER" id="PTHR23504">
    <property type="entry name" value="MAJOR FACILITATOR SUPERFAMILY DOMAIN-CONTAINING PROTEIN 10"/>
    <property type="match status" value="1"/>
</dbReference>
<evidence type="ECO:0000256" key="5">
    <source>
        <dbReference type="ARBA" id="ARBA00023136"/>
    </source>
</evidence>
<feature type="transmembrane region" description="Helical" evidence="7">
    <location>
        <begin position="530"/>
        <end position="548"/>
    </location>
</feature>
<comment type="subcellular location">
    <subcellularLocation>
        <location evidence="1">Membrane</location>
        <topology evidence="1">Multi-pass membrane protein</topology>
    </subcellularLocation>
</comment>
<dbReference type="PANTHER" id="PTHR23504:SF15">
    <property type="entry name" value="MAJOR FACILITATOR SUPERFAMILY (MFS) PROFILE DOMAIN-CONTAINING PROTEIN"/>
    <property type="match status" value="1"/>
</dbReference>